<evidence type="ECO:0000313" key="4">
    <source>
        <dbReference type="EMBL" id="KAB5590334.1"/>
    </source>
</evidence>
<dbReference type="PANTHER" id="PTHR10938">
    <property type="entry name" value="TRANSLATION INITIATION FACTOR IF-3"/>
    <property type="match status" value="1"/>
</dbReference>
<dbReference type="OrthoDB" id="21573at2759"/>
<dbReference type="GO" id="GO:0043022">
    <property type="term" value="F:ribosome binding"/>
    <property type="evidence" value="ECO:0007669"/>
    <property type="project" value="TreeGrafter"/>
</dbReference>
<keyword evidence="5" id="KW-1185">Reference proteome</keyword>
<dbReference type="AlphaFoldDB" id="A0A5N5QFA0"/>
<organism evidence="4 5">
    <name type="scientific">Ceratobasidium theobromae</name>
    <dbReference type="NCBI Taxonomy" id="1582974"/>
    <lineage>
        <taxon>Eukaryota</taxon>
        <taxon>Fungi</taxon>
        <taxon>Dikarya</taxon>
        <taxon>Basidiomycota</taxon>
        <taxon>Agaricomycotina</taxon>
        <taxon>Agaricomycetes</taxon>
        <taxon>Cantharellales</taxon>
        <taxon>Ceratobasidiaceae</taxon>
        <taxon>Ceratobasidium</taxon>
    </lineage>
</organism>
<dbReference type="GO" id="GO:0032790">
    <property type="term" value="P:ribosome disassembly"/>
    <property type="evidence" value="ECO:0007669"/>
    <property type="project" value="TreeGrafter"/>
</dbReference>
<dbReference type="InterPro" id="IPR036788">
    <property type="entry name" value="T_IF-3_C_sf"/>
</dbReference>
<dbReference type="SUPFAM" id="SSF55200">
    <property type="entry name" value="Translation initiation factor IF3, C-terminal domain"/>
    <property type="match status" value="1"/>
</dbReference>
<accession>A0A5N5QFA0</accession>
<evidence type="ECO:0000256" key="3">
    <source>
        <dbReference type="ARBA" id="ARBA00022917"/>
    </source>
</evidence>
<evidence type="ECO:0000313" key="5">
    <source>
        <dbReference type="Proteomes" id="UP000383932"/>
    </source>
</evidence>
<evidence type="ECO:0008006" key="6">
    <source>
        <dbReference type="Google" id="ProtNLM"/>
    </source>
</evidence>
<gene>
    <name evidence="4" type="ORF">CTheo_6224</name>
</gene>
<name>A0A5N5QFA0_9AGAM</name>
<reference evidence="4 5" key="1">
    <citation type="journal article" date="2019" name="Fungal Biol. Biotechnol.">
        <title>Draft genome sequence of fastidious pathogen Ceratobasidium theobromae, which causes vascular-streak dieback in Theobroma cacao.</title>
        <authorList>
            <person name="Ali S.S."/>
            <person name="Asman A."/>
            <person name="Shao J."/>
            <person name="Firmansyah A.P."/>
            <person name="Susilo A.W."/>
            <person name="Rosmana A."/>
            <person name="McMahon P."/>
            <person name="Junaid M."/>
            <person name="Guest D."/>
            <person name="Kheng T.Y."/>
            <person name="Meinhardt L.W."/>
            <person name="Bailey B.A."/>
        </authorList>
    </citation>
    <scope>NUCLEOTIDE SEQUENCE [LARGE SCALE GENOMIC DNA]</scope>
    <source>
        <strain evidence="4 5">CT2</strain>
    </source>
</reference>
<dbReference type="Gene3D" id="3.30.110.10">
    <property type="entry name" value="Translation initiation factor 3 (IF-3), C-terminal domain"/>
    <property type="match status" value="1"/>
</dbReference>
<dbReference type="EMBL" id="SSOP01000177">
    <property type="protein sequence ID" value="KAB5590334.1"/>
    <property type="molecule type" value="Genomic_DNA"/>
</dbReference>
<protein>
    <recommendedName>
        <fullName evidence="6">Altered inheritance of mitochondria protein 23, mitochondrial</fullName>
    </recommendedName>
</protein>
<dbReference type="GO" id="GO:0003743">
    <property type="term" value="F:translation initiation factor activity"/>
    <property type="evidence" value="ECO:0007669"/>
    <property type="project" value="UniProtKB-KW"/>
</dbReference>
<keyword evidence="3" id="KW-0648">Protein biosynthesis</keyword>
<dbReference type="InterPro" id="IPR001288">
    <property type="entry name" value="Translation_initiation_fac_3"/>
</dbReference>
<evidence type="ECO:0000256" key="2">
    <source>
        <dbReference type="ARBA" id="ARBA00022540"/>
    </source>
</evidence>
<evidence type="ECO:0000256" key="1">
    <source>
        <dbReference type="ARBA" id="ARBA00005439"/>
    </source>
</evidence>
<dbReference type="PANTHER" id="PTHR10938:SF0">
    <property type="entry name" value="TRANSLATION INITIATION FACTOR IF-3, MITOCHONDRIAL"/>
    <property type="match status" value="1"/>
</dbReference>
<dbReference type="Proteomes" id="UP000383932">
    <property type="component" value="Unassembled WGS sequence"/>
</dbReference>
<comment type="similarity">
    <text evidence="1">Belongs to the IF-3 family.</text>
</comment>
<dbReference type="GO" id="GO:0070124">
    <property type="term" value="P:mitochondrial translational initiation"/>
    <property type="evidence" value="ECO:0007669"/>
    <property type="project" value="TreeGrafter"/>
</dbReference>
<comment type="caution">
    <text evidence="4">The sequence shown here is derived from an EMBL/GenBank/DDBJ whole genome shotgun (WGS) entry which is preliminary data.</text>
</comment>
<proteinExistence type="inferred from homology"/>
<sequence>MSRLVPAIHFTARSVRPAPSFYRTSHPYIFSLLYESRRLESHSAAVRRGEAARENARQNPASFRNEAIPFASVRLINTETNRLNPETPLKDLLASINLDDSFVQLISCEPLDGGEPLVKIIKKHDAAQKEREQKAKKKEQKKAAIGRETKEIQFSWGVEPGDLRHKLAKTIKELEKMNNVKISFNPRKGAPVPTPDKMTAKMDSVWEELKHVAVETKPRTIVDLSGIMHLKGKPAS</sequence>
<dbReference type="GO" id="GO:0005739">
    <property type="term" value="C:mitochondrion"/>
    <property type="evidence" value="ECO:0007669"/>
    <property type="project" value="TreeGrafter"/>
</dbReference>
<keyword evidence="2" id="KW-0396">Initiation factor</keyword>